<reference evidence="1 2" key="1">
    <citation type="submission" date="2020-08" db="EMBL/GenBank/DDBJ databases">
        <title>Bridging the membrane lipid divide: bacteria of the FCB group superphylum have the potential to synthesize archaeal ether lipids.</title>
        <authorList>
            <person name="Villanueva L."/>
            <person name="Von Meijenfeldt F.A.B."/>
            <person name="Westbye A.B."/>
            <person name="Yadav S."/>
            <person name="Hopmans E.C."/>
            <person name="Dutilh B.E."/>
            <person name="Sinninghe Damste J.S."/>
        </authorList>
    </citation>
    <scope>NUCLEOTIDE SEQUENCE [LARGE SCALE GENOMIC DNA]</scope>
    <source>
        <strain evidence="1">NIOZ-UU81</strain>
    </source>
</reference>
<evidence type="ECO:0000313" key="1">
    <source>
        <dbReference type="EMBL" id="MBC8209129.1"/>
    </source>
</evidence>
<name>A0A8J6N913_9BACT</name>
<evidence type="ECO:0000313" key="2">
    <source>
        <dbReference type="Proteomes" id="UP000599024"/>
    </source>
</evidence>
<dbReference type="AlphaFoldDB" id="A0A8J6N913"/>
<gene>
    <name evidence="1" type="ORF">H8E79_08190</name>
</gene>
<comment type="caution">
    <text evidence="1">The sequence shown here is derived from an EMBL/GenBank/DDBJ whole genome shotgun (WGS) entry which is preliminary data.</text>
</comment>
<proteinExistence type="predicted"/>
<accession>A0A8J6N913</accession>
<dbReference type="EMBL" id="JACNLK010000077">
    <property type="protein sequence ID" value="MBC8209129.1"/>
    <property type="molecule type" value="Genomic_DNA"/>
</dbReference>
<sequence length="107" mass="12013">MFSEMVEQLARGERPDPVTLRGRMRAAITKKLALVQQPTTYWESDPKRNPRSDHLLWGAILLDDSELRDVVSGIIAMEQGARPGGSADQFEREAVRRLRALCPDLPG</sequence>
<protein>
    <submittedName>
        <fullName evidence="1">Uncharacterized protein</fullName>
    </submittedName>
</protein>
<organism evidence="1 2">
    <name type="scientific">Candidatus Desulfatifera sulfidica</name>
    <dbReference type="NCBI Taxonomy" id="2841691"/>
    <lineage>
        <taxon>Bacteria</taxon>
        <taxon>Pseudomonadati</taxon>
        <taxon>Thermodesulfobacteriota</taxon>
        <taxon>Desulfobulbia</taxon>
        <taxon>Desulfobulbales</taxon>
        <taxon>Desulfobulbaceae</taxon>
        <taxon>Candidatus Desulfatifera</taxon>
    </lineage>
</organism>
<dbReference type="Proteomes" id="UP000599024">
    <property type="component" value="Unassembled WGS sequence"/>
</dbReference>